<organism evidence="1 2">
    <name type="scientific">Olpidium bornovanus</name>
    <dbReference type="NCBI Taxonomy" id="278681"/>
    <lineage>
        <taxon>Eukaryota</taxon>
        <taxon>Fungi</taxon>
        <taxon>Fungi incertae sedis</taxon>
        <taxon>Olpidiomycota</taxon>
        <taxon>Olpidiomycotina</taxon>
        <taxon>Olpidiomycetes</taxon>
        <taxon>Olpidiales</taxon>
        <taxon>Olpidiaceae</taxon>
        <taxon>Olpidium</taxon>
    </lineage>
</organism>
<accession>A0A8H7ZW07</accession>
<name>A0A8H7ZW07_9FUNG</name>
<proteinExistence type="predicted"/>
<gene>
    <name evidence="1" type="ORF">BJ554DRAFT_7507</name>
</gene>
<reference evidence="1 2" key="1">
    <citation type="journal article" name="Sci. Rep.">
        <title>Genome-scale phylogenetic analyses confirm Olpidium as the closest living zoosporic fungus to the non-flagellated, terrestrial fungi.</title>
        <authorList>
            <person name="Chang Y."/>
            <person name="Rochon D."/>
            <person name="Sekimoto S."/>
            <person name="Wang Y."/>
            <person name="Chovatia M."/>
            <person name="Sandor L."/>
            <person name="Salamov A."/>
            <person name="Grigoriev I.V."/>
            <person name="Stajich J.E."/>
            <person name="Spatafora J.W."/>
        </authorList>
    </citation>
    <scope>NUCLEOTIDE SEQUENCE [LARGE SCALE GENOMIC DNA]</scope>
    <source>
        <strain evidence="1">S191</strain>
    </source>
</reference>
<feature type="non-terminal residue" evidence="1">
    <location>
        <position position="1"/>
    </location>
</feature>
<dbReference type="OrthoDB" id="3344688at2759"/>
<sequence length="119" mass="13328">AGRAWAIRLTAALEKIGFRRLDSDHGAYIRHGDGAWNLTGVDDLILFATSGSHRMNKERPVAGVWRHGCRRAEIGPWDPFLEELGVPNNRHRSGGIYQRPRTGSRPGRYKTCHNARGLS</sequence>
<comment type="caution">
    <text evidence="1">The sequence shown here is derived from an EMBL/GenBank/DDBJ whole genome shotgun (WGS) entry which is preliminary data.</text>
</comment>
<dbReference type="EMBL" id="JAEFCI010005216">
    <property type="protein sequence ID" value="KAG5460441.1"/>
    <property type="molecule type" value="Genomic_DNA"/>
</dbReference>
<dbReference type="AlphaFoldDB" id="A0A8H7ZW07"/>
<evidence type="ECO:0000313" key="1">
    <source>
        <dbReference type="EMBL" id="KAG5460441.1"/>
    </source>
</evidence>
<dbReference type="Proteomes" id="UP000673691">
    <property type="component" value="Unassembled WGS sequence"/>
</dbReference>
<keyword evidence="2" id="KW-1185">Reference proteome</keyword>
<evidence type="ECO:0000313" key="2">
    <source>
        <dbReference type="Proteomes" id="UP000673691"/>
    </source>
</evidence>
<protein>
    <submittedName>
        <fullName evidence="1">Uncharacterized protein</fullName>
    </submittedName>
</protein>